<evidence type="ECO:0000313" key="2">
    <source>
        <dbReference type="EMBL" id="MFI6499596.1"/>
    </source>
</evidence>
<dbReference type="Proteomes" id="UP001612741">
    <property type="component" value="Unassembled WGS sequence"/>
</dbReference>
<dbReference type="RefSeq" id="WP_397083011.1">
    <property type="nucleotide sequence ID" value="NZ_JBITGY010000005.1"/>
</dbReference>
<protein>
    <submittedName>
        <fullName evidence="2">DUF5708 family protein</fullName>
    </submittedName>
</protein>
<keyword evidence="1" id="KW-0472">Membrane</keyword>
<evidence type="ECO:0000256" key="1">
    <source>
        <dbReference type="SAM" id="Phobius"/>
    </source>
</evidence>
<gene>
    <name evidence="2" type="ORF">ACIBG2_19570</name>
</gene>
<dbReference type="Pfam" id="PF18969">
    <property type="entry name" value="DUF5708"/>
    <property type="match status" value="1"/>
</dbReference>
<feature type="transmembrane region" description="Helical" evidence="1">
    <location>
        <begin position="34"/>
        <end position="51"/>
    </location>
</feature>
<organism evidence="2 3">
    <name type="scientific">Nonomuraea typhae</name>
    <dbReference type="NCBI Taxonomy" id="2603600"/>
    <lineage>
        <taxon>Bacteria</taxon>
        <taxon>Bacillati</taxon>
        <taxon>Actinomycetota</taxon>
        <taxon>Actinomycetes</taxon>
        <taxon>Streptosporangiales</taxon>
        <taxon>Streptosporangiaceae</taxon>
        <taxon>Nonomuraea</taxon>
    </lineage>
</organism>
<sequence length="59" mass="6543">MKTMLTGLVTFAIGMALWLWGLDIEIVIFTPSKVGVVLMIVGGLEFAYGLFKALRPEQR</sequence>
<keyword evidence="3" id="KW-1185">Reference proteome</keyword>
<comment type="caution">
    <text evidence="2">The sequence shown here is derived from an EMBL/GenBank/DDBJ whole genome shotgun (WGS) entry which is preliminary data.</text>
</comment>
<dbReference type="InterPro" id="IPR043762">
    <property type="entry name" value="DUF5708"/>
</dbReference>
<accession>A0ABW7YUL1</accession>
<dbReference type="EMBL" id="JBITGY010000005">
    <property type="protein sequence ID" value="MFI6499596.1"/>
    <property type="molecule type" value="Genomic_DNA"/>
</dbReference>
<reference evidence="2 3" key="1">
    <citation type="submission" date="2024-10" db="EMBL/GenBank/DDBJ databases">
        <title>The Natural Products Discovery Center: Release of the First 8490 Sequenced Strains for Exploring Actinobacteria Biosynthetic Diversity.</title>
        <authorList>
            <person name="Kalkreuter E."/>
            <person name="Kautsar S.A."/>
            <person name="Yang D."/>
            <person name="Bader C.D."/>
            <person name="Teijaro C.N."/>
            <person name="Fluegel L."/>
            <person name="Davis C.M."/>
            <person name="Simpson J.R."/>
            <person name="Lauterbach L."/>
            <person name="Steele A.D."/>
            <person name="Gui C."/>
            <person name="Meng S."/>
            <person name="Li G."/>
            <person name="Viehrig K."/>
            <person name="Ye F."/>
            <person name="Su P."/>
            <person name="Kiefer A.F."/>
            <person name="Nichols A."/>
            <person name="Cepeda A.J."/>
            <person name="Yan W."/>
            <person name="Fan B."/>
            <person name="Jiang Y."/>
            <person name="Adhikari A."/>
            <person name="Zheng C.-J."/>
            <person name="Schuster L."/>
            <person name="Cowan T.M."/>
            <person name="Smanski M.J."/>
            <person name="Chevrette M.G."/>
            <person name="De Carvalho L.P.S."/>
            <person name="Shen B."/>
        </authorList>
    </citation>
    <scope>NUCLEOTIDE SEQUENCE [LARGE SCALE GENOMIC DNA]</scope>
    <source>
        <strain evidence="2 3">NPDC050545</strain>
    </source>
</reference>
<name>A0ABW7YUL1_9ACTN</name>
<keyword evidence="1" id="KW-0812">Transmembrane</keyword>
<evidence type="ECO:0000313" key="3">
    <source>
        <dbReference type="Proteomes" id="UP001612741"/>
    </source>
</evidence>
<proteinExistence type="predicted"/>
<keyword evidence="1" id="KW-1133">Transmembrane helix</keyword>